<accession>A0AAD7BQW0</accession>
<dbReference type="PROSITE" id="PS00463">
    <property type="entry name" value="ZN2_CY6_FUNGAL_1"/>
    <property type="match status" value="1"/>
</dbReference>
<dbReference type="Gene3D" id="4.10.240.10">
    <property type="entry name" value="Zn(2)-C6 fungal-type DNA-binding domain"/>
    <property type="match status" value="1"/>
</dbReference>
<keyword evidence="3" id="KW-0862">Zinc</keyword>
<feature type="region of interest" description="Disordered" evidence="8">
    <location>
        <begin position="103"/>
        <end position="122"/>
    </location>
</feature>
<dbReference type="PANTHER" id="PTHR31313">
    <property type="entry name" value="TY1 ENHANCER ACTIVATOR"/>
    <property type="match status" value="1"/>
</dbReference>
<gene>
    <name evidence="10" type="ORF">FB45DRAFT_918143</name>
</gene>
<dbReference type="GO" id="GO:0006351">
    <property type="term" value="P:DNA-templated transcription"/>
    <property type="evidence" value="ECO:0007669"/>
    <property type="project" value="InterPro"/>
</dbReference>
<dbReference type="CDD" id="cd12148">
    <property type="entry name" value="fungal_TF_MHR"/>
    <property type="match status" value="1"/>
</dbReference>
<dbReference type="InterPro" id="IPR001138">
    <property type="entry name" value="Zn2Cys6_DnaBD"/>
</dbReference>
<dbReference type="Pfam" id="PF00172">
    <property type="entry name" value="Zn_clus"/>
    <property type="match status" value="1"/>
</dbReference>
<dbReference type="SUPFAM" id="SSF57701">
    <property type="entry name" value="Zn2/Cys6 DNA-binding domain"/>
    <property type="match status" value="1"/>
</dbReference>
<evidence type="ECO:0000256" key="1">
    <source>
        <dbReference type="ARBA" id="ARBA00004123"/>
    </source>
</evidence>
<dbReference type="Proteomes" id="UP001221142">
    <property type="component" value="Unassembled WGS sequence"/>
</dbReference>
<dbReference type="PANTHER" id="PTHR31313:SF81">
    <property type="entry name" value="TY1 ENHANCER ACTIVATOR"/>
    <property type="match status" value="1"/>
</dbReference>
<organism evidence="10 11">
    <name type="scientific">Roridomyces roridus</name>
    <dbReference type="NCBI Taxonomy" id="1738132"/>
    <lineage>
        <taxon>Eukaryota</taxon>
        <taxon>Fungi</taxon>
        <taxon>Dikarya</taxon>
        <taxon>Basidiomycota</taxon>
        <taxon>Agaricomycotina</taxon>
        <taxon>Agaricomycetes</taxon>
        <taxon>Agaricomycetidae</taxon>
        <taxon>Agaricales</taxon>
        <taxon>Marasmiineae</taxon>
        <taxon>Mycenaceae</taxon>
        <taxon>Roridomyces</taxon>
    </lineage>
</organism>
<evidence type="ECO:0000256" key="8">
    <source>
        <dbReference type="SAM" id="MobiDB-lite"/>
    </source>
</evidence>
<evidence type="ECO:0000313" key="11">
    <source>
        <dbReference type="Proteomes" id="UP001221142"/>
    </source>
</evidence>
<evidence type="ECO:0000313" key="10">
    <source>
        <dbReference type="EMBL" id="KAJ7628379.1"/>
    </source>
</evidence>
<keyword evidence="2" id="KW-0479">Metal-binding</keyword>
<evidence type="ECO:0000256" key="4">
    <source>
        <dbReference type="ARBA" id="ARBA00023015"/>
    </source>
</evidence>
<name>A0AAD7BQW0_9AGAR</name>
<dbReference type="PROSITE" id="PS50048">
    <property type="entry name" value="ZN2_CY6_FUNGAL_2"/>
    <property type="match status" value="1"/>
</dbReference>
<feature type="domain" description="Zn(2)-C6 fungal-type" evidence="9">
    <location>
        <begin position="19"/>
        <end position="51"/>
    </location>
</feature>
<reference evidence="10" key="1">
    <citation type="submission" date="2023-03" db="EMBL/GenBank/DDBJ databases">
        <title>Massive genome expansion in bonnet fungi (Mycena s.s.) driven by repeated elements and novel gene families across ecological guilds.</title>
        <authorList>
            <consortium name="Lawrence Berkeley National Laboratory"/>
            <person name="Harder C.B."/>
            <person name="Miyauchi S."/>
            <person name="Viragh M."/>
            <person name="Kuo A."/>
            <person name="Thoen E."/>
            <person name="Andreopoulos B."/>
            <person name="Lu D."/>
            <person name="Skrede I."/>
            <person name="Drula E."/>
            <person name="Henrissat B."/>
            <person name="Morin E."/>
            <person name="Kohler A."/>
            <person name="Barry K."/>
            <person name="LaButti K."/>
            <person name="Morin E."/>
            <person name="Salamov A."/>
            <person name="Lipzen A."/>
            <person name="Mereny Z."/>
            <person name="Hegedus B."/>
            <person name="Baldrian P."/>
            <person name="Stursova M."/>
            <person name="Weitz H."/>
            <person name="Taylor A."/>
            <person name="Grigoriev I.V."/>
            <person name="Nagy L.G."/>
            <person name="Martin F."/>
            <person name="Kauserud H."/>
        </authorList>
    </citation>
    <scope>NUCLEOTIDE SEQUENCE</scope>
    <source>
        <strain evidence="10">9284</strain>
    </source>
</reference>
<evidence type="ECO:0000256" key="2">
    <source>
        <dbReference type="ARBA" id="ARBA00022723"/>
    </source>
</evidence>
<dbReference type="GO" id="GO:0008270">
    <property type="term" value="F:zinc ion binding"/>
    <property type="evidence" value="ECO:0007669"/>
    <property type="project" value="InterPro"/>
</dbReference>
<dbReference type="EMBL" id="JARKIF010000010">
    <property type="protein sequence ID" value="KAJ7628379.1"/>
    <property type="molecule type" value="Genomic_DNA"/>
</dbReference>
<dbReference type="SMART" id="SM00066">
    <property type="entry name" value="GAL4"/>
    <property type="match status" value="1"/>
</dbReference>
<dbReference type="AlphaFoldDB" id="A0AAD7BQW0"/>
<keyword evidence="11" id="KW-1185">Reference proteome</keyword>
<keyword evidence="7" id="KW-0539">Nucleus</keyword>
<sequence length="771" mass="86585">MPKGASSSTRARKPYVAQACTVCRAKKSKCDGVKPFCGSCVSSGRESECLWGRDVAARKPRTEAHFEALRKRANSLQAYCDLLETLLSKCVCQDVASNLPLRPEDLDVPDGGSSSSEFMDSDEEMAQDLTVPAQRLKMDNDYGGLLRHGLTSPFRLLNQRNQQLPPPEPLEYTTASYVLLVDGVNPDEASPEIDWSRHLPPEVPLDRKEHDRILDVSFKFFTNWCFRVVPSLFLKDMYAALSVPRCQQPPRTPQYSPMLHNALLALCGIFSDDPRIRDPKTRRHFADTAQGLLEAECRRPDVSLVHALAFLGTYHSNNSDRIMGELYFGMCSRISVSLGLGIDPKVWVKSGLLSHQDMVNRNWAYWTIFSVDVCWAIYFGRESYGPPASRPTIPLPYVDIEADQVPWHHPSANIPPQPNLLTLTFRESSALYVIANKIVDTVNGLQRLSNNPQDVLKIDDHVTRIDLELNTWKSRLPQQLDITQSNKMRSTPHKLMLHCQYWWCSIIMHQPFFNRRTTPLTRPGDSEVDHVKLCKRAAENIMDLVETWSSLYSLRYVPVPMLQVVFSAGTVFVLFALQATASLRIAHGTLKTSLAQVELCIRYLDEISQTWSAAGRTADILRATLDEKLKPVISRRLSPKSIEELTPPTTPELPEMEMHGTGHDLSTLAYASSYQHPLNGWTEPTQTQSQSPDPMGTEWLPELLLPNTNTNGYMGVGQTFHSFLGPFSGQITHPSSGEMNPASYMPPPAYDANSGAVWDDPYSGIGRSRHF</sequence>
<dbReference type="InterPro" id="IPR036864">
    <property type="entry name" value="Zn2-C6_fun-type_DNA-bd_sf"/>
</dbReference>
<evidence type="ECO:0000256" key="3">
    <source>
        <dbReference type="ARBA" id="ARBA00022833"/>
    </source>
</evidence>
<comment type="caution">
    <text evidence="10">The sequence shown here is derived from an EMBL/GenBank/DDBJ whole genome shotgun (WGS) entry which is preliminary data.</text>
</comment>
<dbReference type="GO" id="GO:0005634">
    <property type="term" value="C:nucleus"/>
    <property type="evidence" value="ECO:0007669"/>
    <property type="project" value="UniProtKB-SubCell"/>
</dbReference>
<keyword evidence="5" id="KW-0238">DNA-binding</keyword>
<evidence type="ECO:0000259" key="9">
    <source>
        <dbReference type="PROSITE" id="PS50048"/>
    </source>
</evidence>
<evidence type="ECO:0000256" key="7">
    <source>
        <dbReference type="ARBA" id="ARBA00023242"/>
    </source>
</evidence>
<keyword evidence="6" id="KW-0804">Transcription</keyword>
<evidence type="ECO:0000256" key="6">
    <source>
        <dbReference type="ARBA" id="ARBA00023163"/>
    </source>
</evidence>
<keyword evidence="4" id="KW-0805">Transcription regulation</keyword>
<protein>
    <recommendedName>
        <fullName evidence="9">Zn(2)-C6 fungal-type domain-containing protein</fullName>
    </recommendedName>
</protein>
<evidence type="ECO:0000256" key="5">
    <source>
        <dbReference type="ARBA" id="ARBA00023125"/>
    </source>
</evidence>
<dbReference type="GO" id="GO:0003677">
    <property type="term" value="F:DNA binding"/>
    <property type="evidence" value="ECO:0007669"/>
    <property type="project" value="UniProtKB-KW"/>
</dbReference>
<dbReference type="InterPro" id="IPR007219">
    <property type="entry name" value="XnlR_reg_dom"/>
</dbReference>
<proteinExistence type="predicted"/>
<dbReference type="Pfam" id="PF04082">
    <property type="entry name" value="Fungal_trans"/>
    <property type="match status" value="1"/>
</dbReference>
<dbReference type="GO" id="GO:0000981">
    <property type="term" value="F:DNA-binding transcription factor activity, RNA polymerase II-specific"/>
    <property type="evidence" value="ECO:0007669"/>
    <property type="project" value="InterPro"/>
</dbReference>
<comment type="subcellular location">
    <subcellularLocation>
        <location evidence="1">Nucleus</location>
    </subcellularLocation>
</comment>
<dbReference type="CDD" id="cd00067">
    <property type="entry name" value="GAL4"/>
    <property type="match status" value="1"/>
</dbReference>
<dbReference type="InterPro" id="IPR051615">
    <property type="entry name" value="Transcr_Regulatory_Elem"/>
</dbReference>